<feature type="domain" description="HAT C-terminal dimerisation" evidence="2">
    <location>
        <begin position="510"/>
        <end position="561"/>
    </location>
</feature>
<feature type="region of interest" description="Disordered" evidence="1">
    <location>
        <begin position="460"/>
        <end position="480"/>
    </location>
</feature>
<dbReference type="InterPro" id="IPR012337">
    <property type="entry name" value="RNaseH-like_sf"/>
</dbReference>
<keyword evidence="4" id="KW-1185">Reference proteome</keyword>
<evidence type="ECO:0000256" key="1">
    <source>
        <dbReference type="SAM" id="MobiDB-lite"/>
    </source>
</evidence>
<sequence length="571" mass="64665">MAIFKRIFEVVERKNESFIFKCLLCLPQKHTISSFKNSPSNLKKHIERKHSSHLERYSALTAPRKRKAENPVPSTSRQLKLGETKIVNQTKVDNVVINFVIQSLQPFTVLEQPAFNALVQELQPNSRVMSRTTLRRKVEEGVQEMKRNIKQAMSSIEFIATTTDCWSARRRGFLGVTAHWVDPDSLKRCSVALACRRIKGPHTFDVLGSALNDIHCEFGIEKKIVRTTTDNGSNFIKAFREYGEQQQDENNNCASSETEEDACSDEDEQEEEGVDVDFIEVTPILMEDDGLQFQLPKHHRCACHLLNLVATVDAAKANSNDSYKRLSRSAFAKCSGLWNKTSRSSTASDIIEETCKIQLIRPNDTRWNSLFLSVERIVRIIKDEGEGALRTVCTALKLPMYCKPLVDAVLEGLQKRFKDMMAEPEFIAAAILLPKFKTAWTSDENLLNLGLAYIKDHLEEERPHQSPGNGSSASDDDDFFSSMKKTHGQESVKQLEGYLASKVDNKEILQSYPAVCKLSLKINTALPASAACERLFSTAGLIFSPRRARLDARNFENQLLLKLNKKYFSFR</sequence>
<evidence type="ECO:0000313" key="4">
    <source>
        <dbReference type="Proteomes" id="UP000830375"/>
    </source>
</evidence>
<name>A0ABQ8L8U4_LABRO</name>
<gene>
    <name evidence="3" type="ORF">H4Q32_028040</name>
</gene>
<protein>
    <recommendedName>
        <fullName evidence="2">HAT C-terminal dimerisation domain-containing protein</fullName>
    </recommendedName>
</protein>
<feature type="region of interest" description="Disordered" evidence="1">
    <location>
        <begin position="246"/>
        <end position="273"/>
    </location>
</feature>
<comment type="caution">
    <text evidence="3">The sequence shown here is derived from an EMBL/GenBank/DDBJ whole genome shotgun (WGS) entry which is preliminary data.</text>
</comment>
<dbReference type="SUPFAM" id="SSF140996">
    <property type="entry name" value="Hermes dimerisation domain"/>
    <property type="match status" value="1"/>
</dbReference>
<evidence type="ECO:0000313" key="3">
    <source>
        <dbReference type="EMBL" id="KAI2646106.1"/>
    </source>
</evidence>
<organism evidence="3 4">
    <name type="scientific">Labeo rohita</name>
    <name type="common">Indian major carp</name>
    <name type="synonym">Cyprinus rohita</name>
    <dbReference type="NCBI Taxonomy" id="84645"/>
    <lineage>
        <taxon>Eukaryota</taxon>
        <taxon>Metazoa</taxon>
        <taxon>Chordata</taxon>
        <taxon>Craniata</taxon>
        <taxon>Vertebrata</taxon>
        <taxon>Euteleostomi</taxon>
        <taxon>Actinopterygii</taxon>
        <taxon>Neopterygii</taxon>
        <taxon>Teleostei</taxon>
        <taxon>Ostariophysi</taxon>
        <taxon>Cypriniformes</taxon>
        <taxon>Cyprinidae</taxon>
        <taxon>Labeoninae</taxon>
        <taxon>Labeonini</taxon>
        <taxon>Labeo</taxon>
    </lineage>
</organism>
<feature type="compositionally biased region" description="Acidic residues" evidence="1">
    <location>
        <begin position="257"/>
        <end position="273"/>
    </location>
</feature>
<dbReference type="PANTHER" id="PTHR47501:SF5">
    <property type="entry name" value="HAT C-TERMINAL DIMERISATION DOMAIN-CONTAINING PROTEIN"/>
    <property type="match status" value="1"/>
</dbReference>
<proteinExistence type="predicted"/>
<dbReference type="EMBL" id="JACTAM010001918">
    <property type="protein sequence ID" value="KAI2646106.1"/>
    <property type="molecule type" value="Genomic_DNA"/>
</dbReference>
<dbReference type="Pfam" id="PF05699">
    <property type="entry name" value="Dimer_Tnp_hAT"/>
    <property type="match status" value="1"/>
</dbReference>
<reference evidence="3 4" key="1">
    <citation type="submission" date="2022-01" db="EMBL/GenBank/DDBJ databases">
        <title>A high-quality chromosome-level genome assembly of rohu carp, Labeo rohita.</title>
        <authorList>
            <person name="Arick M.A. II"/>
            <person name="Hsu C.-Y."/>
            <person name="Magbanua Z."/>
            <person name="Pechanova O."/>
            <person name="Grover C."/>
            <person name="Miller E."/>
            <person name="Thrash A."/>
            <person name="Ezzel L."/>
            <person name="Alam S."/>
            <person name="Benzie J."/>
            <person name="Hamilton M."/>
            <person name="Karsi A."/>
            <person name="Lawrence M.L."/>
            <person name="Peterson D.G."/>
        </authorList>
    </citation>
    <scope>NUCLEOTIDE SEQUENCE [LARGE SCALE GENOMIC DNA]</scope>
    <source>
        <strain evidence="4">BAU-BD-2019</strain>
        <tissue evidence="3">Blood</tissue>
    </source>
</reference>
<feature type="compositionally biased region" description="Polar residues" evidence="1">
    <location>
        <begin position="246"/>
        <end position="256"/>
    </location>
</feature>
<dbReference type="InterPro" id="IPR008906">
    <property type="entry name" value="HATC_C_dom"/>
</dbReference>
<evidence type="ECO:0000259" key="2">
    <source>
        <dbReference type="Pfam" id="PF05699"/>
    </source>
</evidence>
<dbReference type="Proteomes" id="UP000830375">
    <property type="component" value="Unassembled WGS sequence"/>
</dbReference>
<accession>A0ABQ8L8U4</accession>
<dbReference type="PANTHER" id="PTHR47501">
    <property type="entry name" value="TRANSPOSASE-RELATED"/>
    <property type="match status" value="1"/>
</dbReference>
<dbReference type="SUPFAM" id="SSF53098">
    <property type="entry name" value="Ribonuclease H-like"/>
    <property type="match status" value="1"/>
</dbReference>